<evidence type="ECO:0000256" key="2">
    <source>
        <dbReference type="SAM" id="Phobius"/>
    </source>
</evidence>
<evidence type="ECO:0008006" key="5">
    <source>
        <dbReference type="Google" id="ProtNLM"/>
    </source>
</evidence>
<dbReference type="Proteomes" id="UP000054845">
    <property type="component" value="Unassembled WGS sequence"/>
</dbReference>
<feature type="transmembrane region" description="Helical" evidence="2">
    <location>
        <begin position="91"/>
        <end position="114"/>
    </location>
</feature>
<reference evidence="3 4" key="1">
    <citation type="submission" date="2014-09" db="EMBL/GenBank/DDBJ databases">
        <authorList>
            <person name="Magalhaes I.L.F."/>
            <person name="Oliveira U."/>
            <person name="Santos F.R."/>
            <person name="Vidigal T.H.D.A."/>
            <person name="Brescovit A.D."/>
            <person name="Santos A.J."/>
        </authorList>
    </citation>
    <scope>NUCLEOTIDE SEQUENCE [LARGE SCALE GENOMIC DNA]</scope>
</reference>
<feature type="compositionally biased region" description="Pro residues" evidence="1">
    <location>
        <begin position="369"/>
        <end position="381"/>
    </location>
</feature>
<dbReference type="EMBL" id="CCYA01000254">
    <property type="protein sequence ID" value="CEH17293.1"/>
    <property type="molecule type" value="Genomic_DNA"/>
</dbReference>
<feature type="region of interest" description="Disordered" evidence="1">
    <location>
        <begin position="249"/>
        <end position="273"/>
    </location>
</feature>
<feature type="compositionally biased region" description="Basic and acidic residues" evidence="1">
    <location>
        <begin position="339"/>
        <end position="352"/>
    </location>
</feature>
<sequence>MVDFTSVKRLVAKVGGGEGGYTSEGKSGGRFGGGISNNGPVNTIPLSEDKFAKYGLIVRGVQIFLAAVVLIIAIILSSFQSKWIGGPSGLTGLLIAISVLSLITSIVFVAVPLIHSQSDFTRLKSLARALGEARVGFILNGVWVGISLLIALTQTISANVKGCKAPASDDHAKSSKGKEEDFLKVLPGFCNTKRAQAAFTWFLFISWLLALGLFLRAWRLSRKNGPRIPPFVHPTDDSAFEPIQGEDDEDLHQQDANPYSNYGGGASGGRYGDGGDGRYGSGAGYDYGSGAAGRDSYGAPIGRPSYSAENPFGDVQAARPSYDYGAYGNASQVNLPGSGRRDSYAPNDRRNSVDPYAAIQNQLQTDRPPTGPPQLPPLYHH</sequence>
<feature type="transmembrane region" description="Helical" evidence="2">
    <location>
        <begin position="135"/>
        <end position="156"/>
    </location>
</feature>
<feature type="transmembrane region" description="Helical" evidence="2">
    <location>
        <begin position="198"/>
        <end position="218"/>
    </location>
</feature>
<feature type="compositionally biased region" description="Gly residues" evidence="1">
    <location>
        <begin position="262"/>
        <end position="273"/>
    </location>
</feature>
<name>A0A0P1BL71_9BASI</name>
<evidence type="ECO:0000256" key="1">
    <source>
        <dbReference type="SAM" id="MobiDB-lite"/>
    </source>
</evidence>
<keyword evidence="2" id="KW-1133">Transmembrane helix</keyword>
<dbReference type="OrthoDB" id="2218151at2759"/>
<proteinExistence type="predicted"/>
<keyword evidence="2" id="KW-0472">Membrane</keyword>
<keyword evidence="2" id="KW-0812">Transmembrane</keyword>
<organism evidence="3 4">
    <name type="scientific">Ceraceosorus bombacis</name>
    <dbReference type="NCBI Taxonomy" id="401625"/>
    <lineage>
        <taxon>Eukaryota</taxon>
        <taxon>Fungi</taxon>
        <taxon>Dikarya</taxon>
        <taxon>Basidiomycota</taxon>
        <taxon>Ustilaginomycotina</taxon>
        <taxon>Exobasidiomycetes</taxon>
        <taxon>Ceraceosorales</taxon>
        <taxon>Ceraceosoraceae</taxon>
        <taxon>Ceraceosorus</taxon>
    </lineage>
</organism>
<dbReference type="STRING" id="401625.A0A0P1BL71"/>
<protein>
    <recommendedName>
        <fullName evidence="5">MARVEL domain-containing protein</fullName>
    </recommendedName>
</protein>
<feature type="region of interest" description="Disordered" evidence="1">
    <location>
        <begin position="323"/>
        <end position="381"/>
    </location>
</feature>
<accession>A0A0P1BL71</accession>
<evidence type="ECO:0000313" key="3">
    <source>
        <dbReference type="EMBL" id="CEH17293.1"/>
    </source>
</evidence>
<dbReference type="AlphaFoldDB" id="A0A0P1BL71"/>
<evidence type="ECO:0000313" key="4">
    <source>
        <dbReference type="Proteomes" id="UP000054845"/>
    </source>
</evidence>
<keyword evidence="4" id="KW-1185">Reference proteome</keyword>
<feature type="transmembrane region" description="Helical" evidence="2">
    <location>
        <begin position="56"/>
        <end position="79"/>
    </location>
</feature>